<dbReference type="Pfam" id="PF01636">
    <property type="entry name" value="APH"/>
    <property type="match status" value="1"/>
</dbReference>
<dbReference type="PANTHER" id="PTHR47829">
    <property type="entry name" value="HYDROLASE, PUTATIVE (AFU_ORTHOLOGUE AFUA_1G12880)-RELATED"/>
    <property type="match status" value="1"/>
</dbReference>
<feature type="domain" description="Aminoglycoside phosphotransferase" evidence="1">
    <location>
        <begin position="39"/>
        <end position="264"/>
    </location>
</feature>
<dbReference type="InterPro" id="IPR041726">
    <property type="entry name" value="ACAD10_11_N"/>
</dbReference>
<dbReference type="InterPro" id="IPR011009">
    <property type="entry name" value="Kinase-like_dom_sf"/>
</dbReference>
<dbReference type="Gene3D" id="3.90.1200.10">
    <property type="match status" value="1"/>
</dbReference>
<evidence type="ECO:0000259" key="1">
    <source>
        <dbReference type="Pfam" id="PF01636"/>
    </source>
</evidence>
<dbReference type="AlphaFoldDB" id="A0A150QL65"/>
<reference evidence="2 3" key="1">
    <citation type="submission" date="2014-02" db="EMBL/GenBank/DDBJ databases">
        <title>The small core and large imbalanced accessory genome model reveals a collaborative survival strategy of Sorangium cellulosum strains in nature.</title>
        <authorList>
            <person name="Han K."/>
            <person name="Peng R."/>
            <person name="Blom J."/>
            <person name="Li Y.-Z."/>
        </authorList>
    </citation>
    <scope>NUCLEOTIDE SEQUENCE [LARGE SCALE GENOMIC DNA]</scope>
    <source>
        <strain evidence="2 3">So0008-312</strain>
    </source>
</reference>
<dbReference type="RefSeq" id="WP_061608995.1">
    <property type="nucleotide sequence ID" value="NZ_JEMA01000558.1"/>
</dbReference>
<dbReference type="Proteomes" id="UP000075260">
    <property type="component" value="Unassembled WGS sequence"/>
</dbReference>
<dbReference type="EMBL" id="JEMA01000558">
    <property type="protein sequence ID" value="KYF68582.1"/>
    <property type="molecule type" value="Genomic_DNA"/>
</dbReference>
<evidence type="ECO:0000313" key="2">
    <source>
        <dbReference type="EMBL" id="KYF68582.1"/>
    </source>
</evidence>
<sequence length="354" mass="39207">MSALMDEPAEPRPGEGLDVAALAAWLRASAPGRGGAIEVAQFHGGYSNLTYLVTVGGREMVLRRAPDAAEGRGARDVMREYDVLARLCEVYPLAPRPICRCDDRSVIGAPFYLMERRRGLVLRRQLPAGLALGVTEARRLSEVFIDTLAHLHSIDGEAAGLTRLTASEGYAGRQVREWILRYKRSAVGSQVDMADVARWLEAELPPDGAAAMIHNDYKYDNLMFDPGDLTRVVAVLDWEMGSIGDPRMDLGTALAYWQERDDPAHRLLAVGPTYLPGSLTRRQLVERYEQRTGRPFARAVYYYVFGLFKVAVIAQRLHERYLRGETRNPRLAGLGRHVTLLSRAAAEAAGSGRC</sequence>
<accession>A0A150QL65</accession>
<protein>
    <recommendedName>
        <fullName evidence="1">Aminoglycoside phosphotransferase domain-containing protein</fullName>
    </recommendedName>
</protein>
<evidence type="ECO:0000313" key="3">
    <source>
        <dbReference type="Proteomes" id="UP000075260"/>
    </source>
</evidence>
<dbReference type="OrthoDB" id="3806873at2"/>
<comment type="caution">
    <text evidence="2">The sequence shown here is derived from an EMBL/GenBank/DDBJ whole genome shotgun (WGS) entry which is preliminary data.</text>
</comment>
<dbReference type="InterPro" id="IPR002575">
    <property type="entry name" value="Aminoglycoside_PTrfase"/>
</dbReference>
<name>A0A150QL65_SORCE</name>
<dbReference type="CDD" id="cd05154">
    <property type="entry name" value="ACAD10_11_N-like"/>
    <property type="match status" value="1"/>
</dbReference>
<proteinExistence type="predicted"/>
<dbReference type="Gene3D" id="3.30.200.20">
    <property type="entry name" value="Phosphorylase Kinase, domain 1"/>
    <property type="match status" value="1"/>
</dbReference>
<dbReference type="InterPro" id="IPR052898">
    <property type="entry name" value="ACAD10-like"/>
</dbReference>
<organism evidence="2 3">
    <name type="scientific">Sorangium cellulosum</name>
    <name type="common">Polyangium cellulosum</name>
    <dbReference type="NCBI Taxonomy" id="56"/>
    <lineage>
        <taxon>Bacteria</taxon>
        <taxon>Pseudomonadati</taxon>
        <taxon>Myxococcota</taxon>
        <taxon>Polyangia</taxon>
        <taxon>Polyangiales</taxon>
        <taxon>Polyangiaceae</taxon>
        <taxon>Sorangium</taxon>
    </lineage>
</organism>
<gene>
    <name evidence="2" type="ORF">BE15_32980</name>
</gene>
<dbReference type="SUPFAM" id="SSF56112">
    <property type="entry name" value="Protein kinase-like (PK-like)"/>
    <property type="match status" value="1"/>
</dbReference>
<dbReference type="PANTHER" id="PTHR47829:SF1">
    <property type="entry name" value="HAD FAMILY PHOSPHATASE"/>
    <property type="match status" value="1"/>
</dbReference>